<organism evidence="3 4">
    <name type="scientific">Evansella cellulosilytica (strain ATCC 21833 / DSM 2522 / FERM P-1141 / JCM 9156 / N-4)</name>
    <name type="common">Bacillus cellulosilyticus</name>
    <dbReference type="NCBI Taxonomy" id="649639"/>
    <lineage>
        <taxon>Bacteria</taxon>
        <taxon>Bacillati</taxon>
        <taxon>Bacillota</taxon>
        <taxon>Bacilli</taxon>
        <taxon>Bacillales</taxon>
        <taxon>Bacillaceae</taxon>
        <taxon>Evansella</taxon>
    </lineage>
</organism>
<dbReference type="AlphaFoldDB" id="E6TVD1"/>
<dbReference type="Pfam" id="PF13828">
    <property type="entry name" value="DUF4190"/>
    <property type="match status" value="1"/>
</dbReference>
<keyword evidence="1" id="KW-0472">Membrane</keyword>
<dbReference type="KEGG" id="bco:Bcell_2693"/>
<dbReference type="Proteomes" id="UP000001401">
    <property type="component" value="Chromosome"/>
</dbReference>
<dbReference type="eggNOG" id="ENOG5033A46">
    <property type="taxonomic scope" value="Bacteria"/>
</dbReference>
<sequence length="184" mass="20479">MSRTTNPTIRQYLHDLSNELTYLSTEERRQQVLEIEGHLQSLVEEKKAQGKSDIDAAEEALEEFLPVDRLAEQIIDEVEISQVVKERNNGAVEERTLDDKQNGKAIAGLVLGICSIVFIIFWLFGIIIAVVGLVFSLLGLSEIKRTKQRGRKMAIAGLVCSIIGLLLPILLIIFSLSAYSNLSI</sequence>
<dbReference type="Pfam" id="PF22564">
    <property type="entry name" value="HAAS"/>
    <property type="match status" value="1"/>
</dbReference>
<feature type="transmembrane region" description="Helical" evidence="1">
    <location>
        <begin position="105"/>
        <end position="135"/>
    </location>
</feature>
<dbReference type="HOGENOM" id="CLU_1465431_0_0_9"/>
<dbReference type="EMBL" id="CP002394">
    <property type="protein sequence ID" value="ADU30948.1"/>
    <property type="molecule type" value="Genomic_DNA"/>
</dbReference>
<dbReference type="STRING" id="649639.Bcell_2693"/>
<gene>
    <name evidence="3" type="ordered locus">Bcell_2693</name>
</gene>
<protein>
    <recommendedName>
        <fullName evidence="2">DUF4190 domain-containing protein</fullName>
    </recommendedName>
</protein>
<keyword evidence="4" id="KW-1185">Reference proteome</keyword>
<feature type="domain" description="DUF4190" evidence="2">
    <location>
        <begin position="105"/>
        <end position="171"/>
    </location>
</feature>
<accession>E6TVD1</accession>
<dbReference type="InterPro" id="IPR025241">
    <property type="entry name" value="DUF4190"/>
</dbReference>
<feature type="transmembrane region" description="Helical" evidence="1">
    <location>
        <begin position="155"/>
        <end position="179"/>
    </location>
</feature>
<reference evidence="3" key="1">
    <citation type="submission" date="2010-12" db="EMBL/GenBank/DDBJ databases">
        <title>Complete sequence of Bacillus cellulosilyticus DSM 2522.</title>
        <authorList>
            <consortium name="US DOE Joint Genome Institute"/>
            <person name="Lucas S."/>
            <person name="Copeland A."/>
            <person name="Lapidus A."/>
            <person name="Cheng J.-F."/>
            <person name="Bruce D."/>
            <person name="Goodwin L."/>
            <person name="Pitluck S."/>
            <person name="Chertkov O."/>
            <person name="Detter J.C."/>
            <person name="Han C."/>
            <person name="Tapia R."/>
            <person name="Land M."/>
            <person name="Hauser L."/>
            <person name="Jeffries C."/>
            <person name="Kyrpides N."/>
            <person name="Ivanova N."/>
            <person name="Mikhailova N."/>
            <person name="Brumm P."/>
            <person name="Mead D."/>
            <person name="Woyke T."/>
        </authorList>
    </citation>
    <scope>NUCLEOTIDE SEQUENCE [LARGE SCALE GENOMIC DNA]</scope>
    <source>
        <strain evidence="3">DSM 2522</strain>
    </source>
</reference>
<evidence type="ECO:0000259" key="2">
    <source>
        <dbReference type="Pfam" id="PF13828"/>
    </source>
</evidence>
<proteinExistence type="predicted"/>
<dbReference type="OrthoDB" id="2938847at2"/>
<evidence type="ECO:0000313" key="4">
    <source>
        <dbReference type="Proteomes" id="UP000001401"/>
    </source>
</evidence>
<dbReference type="RefSeq" id="WP_013489281.1">
    <property type="nucleotide sequence ID" value="NC_014829.1"/>
</dbReference>
<evidence type="ECO:0000313" key="3">
    <source>
        <dbReference type="EMBL" id="ADU30948.1"/>
    </source>
</evidence>
<name>E6TVD1_EVAC2</name>
<evidence type="ECO:0000256" key="1">
    <source>
        <dbReference type="SAM" id="Phobius"/>
    </source>
</evidence>
<keyword evidence="1" id="KW-1133">Transmembrane helix</keyword>
<keyword evidence="1" id="KW-0812">Transmembrane</keyword>